<accession>A0A8J8KET5</accession>
<feature type="transmembrane region" description="Helical" evidence="1">
    <location>
        <begin position="105"/>
        <end position="127"/>
    </location>
</feature>
<feature type="transmembrane region" description="Helical" evidence="1">
    <location>
        <begin position="73"/>
        <end position="93"/>
    </location>
</feature>
<organism evidence="2 3">
    <name type="scientific">Haloterrigena gelatinilytica</name>
    <dbReference type="NCBI Taxonomy" id="2741724"/>
    <lineage>
        <taxon>Archaea</taxon>
        <taxon>Methanobacteriati</taxon>
        <taxon>Methanobacteriota</taxon>
        <taxon>Stenosarchaea group</taxon>
        <taxon>Halobacteria</taxon>
        <taxon>Halobacteriales</taxon>
        <taxon>Natrialbaceae</taxon>
        <taxon>Haloterrigena</taxon>
    </lineage>
</organism>
<protein>
    <submittedName>
        <fullName evidence="2">DUF5518 domain-containing protein</fullName>
    </submittedName>
</protein>
<keyword evidence="1" id="KW-1133">Transmembrane helix</keyword>
<dbReference type="EMBL" id="JABURA010000001">
    <property type="protein sequence ID" value="NUB90911.1"/>
    <property type="molecule type" value="Genomic_DNA"/>
</dbReference>
<dbReference type="Pfam" id="PF17647">
    <property type="entry name" value="DUF5518"/>
    <property type="match status" value="1"/>
</dbReference>
<evidence type="ECO:0000313" key="2">
    <source>
        <dbReference type="EMBL" id="NUB90911.1"/>
    </source>
</evidence>
<keyword evidence="1" id="KW-0812">Transmembrane</keyword>
<dbReference type="InterPro" id="IPR040493">
    <property type="entry name" value="DUF5518"/>
</dbReference>
<gene>
    <name evidence="2" type="ORF">HT576_07740</name>
</gene>
<dbReference type="AlphaFoldDB" id="A0A8J8KET5"/>
<dbReference type="RefSeq" id="WP_174701672.1">
    <property type="nucleotide sequence ID" value="NZ_JABURA010000001.1"/>
</dbReference>
<evidence type="ECO:0000313" key="3">
    <source>
        <dbReference type="Proteomes" id="UP000728647"/>
    </source>
</evidence>
<sequence>MFRFRYWRSLLADESWRYAIVGGLLALPFVARSYWETGMTAGIEPIFAAGLLVGYFFQGSVDEVGRVGSRTGVVGALPVLLWMSVEPVAYVLLETVPWYDPLVPIAVAVLFVTIGSLFAALVGAIGARIGDWLSEKVGRYRPPVVARWGLSVNSRSE</sequence>
<feature type="transmembrane region" description="Helical" evidence="1">
    <location>
        <begin position="41"/>
        <end position="61"/>
    </location>
</feature>
<proteinExistence type="predicted"/>
<comment type="caution">
    <text evidence="2">The sequence shown here is derived from an EMBL/GenBank/DDBJ whole genome shotgun (WGS) entry which is preliminary data.</text>
</comment>
<reference evidence="2" key="1">
    <citation type="submission" date="2020-06" db="EMBL/GenBank/DDBJ databases">
        <title>Haloterrigena sp. nov., an extremely halophilic archaeon isolated from a saline sediment.</title>
        <authorList>
            <person name="Liu B.-B."/>
        </authorList>
    </citation>
    <scope>NUCLEOTIDE SEQUENCE</scope>
    <source>
        <strain evidence="2">SYSU A121-1</strain>
    </source>
</reference>
<keyword evidence="1" id="KW-0472">Membrane</keyword>
<dbReference type="Proteomes" id="UP000728647">
    <property type="component" value="Unassembled WGS sequence"/>
</dbReference>
<name>A0A8J8KET5_9EURY</name>
<evidence type="ECO:0000256" key="1">
    <source>
        <dbReference type="SAM" id="Phobius"/>
    </source>
</evidence>